<evidence type="ECO:0000313" key="14">
    <source>
        <dbReference type="EMBL" id="MFC4725651.1"/>
    </source>
</evidence>
<dbReference type="PANTHER" id="PTHR30272">
    <property type="entry name" value="3-HYDROXYACYL-[ACYL-CARRIER-PROTEIN] DEHYDRATASE"/>
    <property type="match status" value="1"/>
</dbReference>
<keyword evidence="12 13" id="KW-0456">Lyase</keyword>
<comment type="subunit">
    <text evidence="5 13">Homodimer.</text>
</comment>
<evidence type="ECO:0000256" key="9">
    <source>
        <dbReference type="ARBA" id="ARBA00023098"/>
    </source>
</evidence>
<keyword evidence="7 13" id="KW-0444">Lipid biosynthesis</keyword>
<evidence type="ECO:0000313" key="15">
    <source>
        <dbReference type="Proteomes" id="UP001596024"/>
    </source>
</evidence>
<reference evidence="15" key="1">
    <citation type="journal article" date="2019" name="Int. J. Syst. Evol. Microbiol.">
        <title>The Global Catalogue of Microorganisms (GCM) 10K type strain sequencing project: providing services to taxonomists for standard genome sequencing and annotation.</title>
        <authorList>
            <consortium name="The Broad Institute Genomics Platform"/>
            <consortium name="The Broad Institute Genome Sequencing Center for Infectious Disease"/>
            <person name="Wu L."/>
            <person name="Ma J."/>
        </authorList>
    </citation>
    <scope>NUCLEOTIDE SEQUENCE [LARGE SCALE GENOMIC DNA]</scope>
    <source>
        <strain evidence="15">CCUG 62981</strain>
    </source>
</reference>
<evidence type="ECO:0000256" key="3">
    <source>
        <dbReference type="ARBA" id="ARBA00005194"/>
    </source>
</evidence>
<keyword evidence="15" id="KW-1185">Reference proteome</keyword>
<dbReference type="CDD" id="cd01287">
    <property type="entry name" value="FabA"/>
    <property type="match status" value="1"/>
</dbReference>
<evidence type="ECO:0000256" key="10">
    <source>
        <dbReference type="ARBA" id="ARBA00023160"/>
    </source>
</evidence>
<keyword evidence="6 13" id="KW-0963">Cytoplasm</keyword>
<dbReference type="NCBIfam" id="TIGR01749">
    <property type="entry name" value="fabA"/>
    <property type="match status" value="1"/>
</dbReference>
<dbReference type="PANTHER" id="PTHR30272:SF8">
    <property type="entry name" value="3-HYDROXYDECANOYL-[ACYL-CARRIER-PROTEIN] DEHYDRATASE"/>
    <property type="match status" value="1"/>
</dbReference>
<dbReference type="EMBL" id="JBHSGQ010000004">
    <property type="protein sequence ID" value="MFC4725651.1"/>
    <property type="molecule type" value="Genomic_DNA"/>
</dbReference>
<dbReference type="EC" id="4.2.1.59" evidence="13"/>
<dbReference type="InterPro" id="IPR029069">
    <property type="entry name" value="HotDog_dom_sf"/>
</dbReference>
<dbReference type="HAMAP" id="MF_00405">
    <property type="entry name" value="FabA"/>
    <property type="match status" value="1"/>
</dbReference>
<comment type="subcellular location">
    <subcellularLocation>
        <location evidence="2 13">Cytoplasm</location>
    </subcellularLocation>
</comment>
<dbReference type="InterPro" id="IPR013114">
    <property type="entry name" value="FabA_FabZ"/>
</dbReference>
<dbReference type="SUPFAM" id="SSF54637">
    <property type="entry name" value="Thioesterase/thiol ester dehydrase-isomerase"/>
    <property type="match status" value="1"/>
</dbReference>
<comment type="caution">
    <text evidence="14">The sequence shown here is derived from an EMBL/GenBank/DDBJ whole genome shotgun (WGS) entry which is preliminary data.</text>
</comment>
<dbReference type="Pfam" id="PF07977">
    <property type="entry name" value="FabA"/>
    <property type="match status" value="1"/>
</dbReference>
<protein>
    <recommendedName>
        <fullName evidence="13">3-hydroxydecanoyl-[acyl-carrier-protein] dehydratase</fullName>
        <ecNumber evidence="13">4.2.1.59</ecNumber>
    </recommendedName>
    <alternativeName>
        <fullName evidence="13">3-hydroxyacyl-[acyl-carrier-protein] dehydratase FabA</fullName>
    </alternativeName>
    <alternativeName>
        <fullName evidence="13">Beta-hydroxydecanoyl thioester dehydrase</fullName>
    </alternativeName>
    <alternativeName>
        <fullName evidence="13">Trans-2-decenoyl-[acyl-carrier-protein] isomerase</fullName>
        <ecNumber evidence="13">5.3.3.14</ecNumber>
    </alternativeName>
</protein>
<keyword evidence="8 13" id="KW-0276">Fatty acid metabolism</keyword>
<comment type="catalytic activity">
    <reaction evidence="1 13">
        <text>a (3R)-hydroxyacyl-[ACP] = a (2E)-enoyl-[ACP] + H2O</text>
        <dbReference type="Rhea" id="RHEA:13097"/>
        <dbReference type="Rhea" id="RHEA-COMP:9925"/>
        <dbReference type="Rhea" id="RHEA-COMP:9945"/>
        <dbReference type="ChEBI" id="CHEBI:15377"/>
        <dbReference type="ChEBI" id="CHEBI:78784"/>
        <dbReference type="ChEBI" id="CHEBI:78827"/>
        <dbReference type="EC" id="4.2.1.59"/>
    </reaction>
</comment>
<dbReference type="InterPro" id="IPR010083">
    <property type="entry name" value="FabA"/>
</dbReference>
<keyword evidence="9 13" id="KW-0443">Lipid metabolism</keyword>
<evidence type="ECO:0000256" key="1">
    <source>
        <dbReference type="ARBA" id="ARBA00001055"/>
    </source>
</evidence>
<dbReference type="Proteomes" id="UP001596024">
    <property type="component" value="Unassembled WGS sequence"/>
</dbReference>
<comment type="pathway">
    <text evidence="3 13">Lipid metabolism; fatty acid biosynthesis.</text>
</comment>
<comment type="function">
    <text evidence="13">Necessary for the introduction of cis unsaturation into fatty acids. Catalyzes the dehydration of (3R)-3-hydroxydecanoyl-ACP to E-(2)-decenoyl-ACP and then its isomerization to Z-(3)-decenoyl-ACP. Can catalyze the dehydratase reaction for beta-hydroxyacyl-ACPs with saturated chain lengths up to 16:0, being most active on intermediate chain length.</text>
</comment>
<comment type="catalytic activity">
    <reaction evidence="13">
        <text>(3R)-hydroxydecanoyl-[ACP] = (2E)-decenoyl-[ACP] + H2O</text>
        <dbReference type="Rhea" id="RHEA:41860"/>
        <dbReference type="Rhea" id="RHEA-COMP:9638"/>
        <dbReference type="Rhea" id="RHEA-COMP:9639"/>
        <dbReference type="ChEBI" id="CHEBI:15377"/>
        <dbReference type="ChEBI" id="CHEBI:78466"/>
        <dbReference type="ChEBI" id="CHEBI:78467"/>
    </reaction>
</comment>
<accession>A0ABV9NEG8</accession>
<evidence type="ECO:0000256" key="5">
    <source>
        <dbReference type="ARBA" id="ARBA00011738"/>
    </source>
</evidence>
<gene>
    <name evidence="13 14" type="primary">fabA</name>
    <name evidence="14" type="ORF">ACFPB0_10155</name>
</gene>
<dbReference type="Gene3D" id="3.10.129.10">
    <property type="entry name" value="Hotdog Thioesterase"/>
    <property type="match status" value="1"/>
</dbReference>
<dbReference type="NCBIfam" id="NF003509">
    <property type="entry name" value="PRK05174.1"/>
    <property type="match status" value="1"/>
</dbReference>
<feature type="active site" evidence="13">
    <location>
        <position position="71"/>
    </location>
</feature>
<sequence length="178" mass="19130">MSQYPSSFNYDGLIECGKGQLFGPGNAQLPLPPMLMADRITHISGEGGQFGKGQVVAELDINPDLWFFACHFEGDPVMPGCLGLDAMWQLVGFFLGWSGAPGKGRALGVGEVKFTGQVTPDVKNVRYVIDLKRVIMRKLVLGLADGVVEADGKVIYTATDLRVGLFKPEDMSKPGVPA</sequence>
<keyword evidence="10 13" id="KW-0275">Fatty acid biosynthesis</keyword>
<keyword evidence="11 13" id="KW-0413">Isomerase</keyword>
<evidence type="ECO:0000256" key="11">
    <source>
        <dbReference type="ARBA" id="ARBA00023235"/>
    </source>
</evidence>
<evidence type="ECO:0000256" key="6">
    <source>
        <dbReference type="ARBA" id="ARBA00022490"/>
    </source>
</evidence>
<evidence type="ECO:0000256" key="12">
    <source>
        <dbReference type="ARBA" id="ARBA00023239"/>
    </source>
</evidence>
<evidence type="ECO:0000256" key="4">
    <source>
        <dbReference type="ARBA" id="ARBA00006714"/>
    </source>
</evidence>
<dbReference type="GO" id="GO:0019171">
    <property type="term" value="F:(3R)-hydroxyacyl-[acyl-carrier-protein] dehydratase activity"/>
    <property type="evidence" value="ECO:0007669"/>
    <property type="project" value="UniProtKB-EC"/>
</dbReference>
<organism evidence="14 15">
    <name type="scientific">Glycocaulis abyssi</name>
    <dbReference type="NCBI Taxonomy" id="1433403"/>
    <lineage>
        <taxon>Bacteria</taxon>
        <taxon>Pseudomonadati</taxon>
        <taxon>Pseudomonadota</taxon>
        <taxon>Alphaproteobacteria</taxon>
        <taxon>Maricaulales</taxon>
        <taxon>Maricaulaceae</taxon>
        <taxon>Glycocaulis</taxon>
    </lineage>
</organism>
<evidence type="ECO:0000256" key="13">
    <source>
        <dbReference type="HAMAP-Rule" id="MF_00405"/>
    </source>
</evidence>
<comment type="catalytic activity">
    <reaction evidence="13">
        <text>(2E)-decenoyl-[ACP] = (3Z)-decenoyl-[ACP]</text>
        <dbReference type="Rhea" id="RHEA:23568"/>
        <dbReference type="Rhea" id="RHEA-COMP:9639"/>
        <dbReference type="Rhea" id="RHEA-COMP:9927"/>
        <dbReference type="ChEBI" id="CHEBI:78467"/>
        <dbReference type="ChEBI" id="CHEBI:78798"/>
        <dbReference type="EC" id="5.3.3.14"/>
    </reaction>
</comment>
<dbReference type="RefSeq" id="WP_371393243.1">
    <property type="nucleotide sequence ID" value="NZ_CP163421.1"/>
</dbReference>
<proteinExistence type="inferred from homology"/>
<name>A0ABV9NEG8_9PROT</name>
<comment type="similarity">
    <text evidence="4 13">Belongs to the thioester dehydratase family. FabA subfamily.</text>
</comment>
<evidence type="ECO:0000256" key="7">
    <source>
        <dbReference type="ARBA" id="ARBA00022516"/>
    </source>
</evidence>
<evidence type="ECO:0000256" key="8">
    <source>
        <dbReference type="ARBA" id="ARBA00022832"/>
    </source>
</evidence>
<evidence type="ECO:0000256" key="2">
    <source>
        <dbReference type="ARBA" id="ARBA00004496"/>
    </source>
</evidence>
<dbReference type="EC" id="5.3.3.14" evidence="13"/>